<dbReference type="SUPFAM" id="SSF101498">
    <property type="entry name" value="Anti-sigma factor FlgM"/>
    <property type="match status" value="1"/>
</dbReference>
<dbReference type="InterPro" id="IPR035890">
    <property type="entry name" value="Anti-sigma-28_factor_FlgM_sf"/>
</dbReference>
<dbReference type="AlphaFoldDB" id="A0A9D1PHS2"/>
<accession>A0A9D1PHS2</accession>
<dbReference type="EMBL" id="DXIE01000028">
    <property type="protein sequence ID" value="HIV62035.1"/>
    <property type="molecule type" value="Genomic_DNA"/>
</dbReference>
<reference evidence="2" key="1">
    <citation type="journal article" date="2021" name="PeerJ">
        <title>Extensive microbial diversity within the chicken gut microbiome revealed by metagenomics and culture.</title>
        <authorList>
            <person name="Gilroy R."/>
            <person name="Ravi A."/>
            <person name="Getino M."/>
            <person name="Pursley I."/>
            <person name="Horton D.L."/>
            <person name="Alikhan N.F."/>
            <person name="Baker D."/>
            <person name="Gharbi K."/>
            <person name="Hall N."/>
            <person name="Watson M."/>
            <person name="Adriaenssens E.M."/>
            <person name="Foster-Nyarko E."/>
            <person name="Jarju S."/>
            <person name="Secka A."/>
            <person name="Antonio M."/>
            <person name="Oren A."/>
            <person name="Chaudhuri R.R."/>
            <person name="La Ragione R."/>
            <person name="Hildebrand F."/>
            <person name="Pallen M.J."/>
        </authorList>
    </citation>
    <scope>NUCLEOTIDE SEQUENCE</scope>
    <source>
        <strain evidence="2">CHK193-4272</strain>
    </source>
</reference>
<dbReference type="InterPro" id="IPR031316">
    <property type="entry name" value="FlgM_C"/>
</dbReference>
<sequence length="96" mass="11073">MMIYKTTGMTPLQTANMQSECNRNNSVRSVQYDRVEVKNYSQDERFALELSSKISQEVRIGQPEKVSELKTQVQNGEYKYDLDKLTAQIMLFGGLK</sequence>
<keyword evidence="2" id="KW-0966">Cell projection</keyword>
<gene>
    <name evidence="2" type="ORF">H9746_04195</name>
</gene>
<dbReference type="Proteomes" id="UP000886808">
    <property type="component" value="Unassembled WGS sequence"/>
</dbReference>
<proteinExistence type="predicted"/>
<evidence type="ECO:0000313" key="3">
    <source>
        <dbReference type="Proteomes" id="UP000886808"/>
    </source>
</evidence>
<organism evidence="2 3">
    <name type="scientific">Candidatus Butyricicoccus avistercoris</name>
    <dbReference type="NCBI Taxonomy" id="2838518"/>
    <lineage>
        <taxon>Bacteria</taxon>
        <taxon>Bacillati</taxon>
        <taxon>Bacillota</taxon>
        <taxon>Clostridia</taxon>
        <taxon>Eubacteriales</taxon>
        <taxon>Butyricicoccaceae</taxon>
        <taxon>Butyricicoccus</taxon>
    </lineage>
</organism>
<feature type="domain" description="Anti-sigma-28 factor FlgM C-terminal" evidence="1">
    <location>
        <begin position="54"/>
        <end position="89"/>
    </location>
</feature>
<comment type="caution">
    <text evidence="2">The sequence shown here is derived from an EMBL/GenBank/DDBJ whole genome shotgun (WGS) entry which is preliminary data.</text>
</comment>
<name>A0A9D1PHS2_9FIRM</name>
<keyword evidence="2" id="KW-0969">Cilium</keyword>
<evidence type="ECO:0000259" key="1">
    <source>
        <dbReference type="Pfam" id="PF04316"/>
    </source>
</evidence>
<keyword evidence="2" id="KW-0282">Flagellum</keyword>
<dbReference type="Pfam" id="PF04316">
    <property type="entry name" value="FlgM"/>
    <property type="match status" value="1"/>
</dbReference>
<evidence type="ECO:0000313" key="2">
    <source>
        <dbReference type="EMBL" id="HIV62035.1"/>
    </source>
</evidence>
<protein>
    <submittedName>
        <fullName evidence="2">Flagellar biosynthesis anti-sigma factor FlgM</fullName>
    </submittedName>
</protein>
<reference evidence="2" key="2">
    <citation type="submission" date="2021-04" db="EMBL/GenBank/DDBJ databases">
        <authorList>
            <person name="Gilroy R."/>
        </authorList>
    </citation>
    <scope>NUCLEOTIDE SEQUENCE</scope>
    <source>
        <strain evidence="2">CHK193-4272</strain>
    </source>
</reference>